<dbReference type="InterPro" id="IPR009922">
    <property type="entry name" value="DUF1457"/>
</dbReference>
<dbReference type="Proteomes" id="UP000229730">
    <property type="component" value="Unassembled WGS sequence"/>
</dbReference>
<dbReference type="EMBL" id="PDEM01000033">
    <property type="protein sequence ID" value="PHZ83257.1"/>
    <property type="molecule type" value="Genomic_DNA"/>
</dbReference>
<dbReference type="Pfam" id="PF07310">
    <property type="entry name" value="PAS_5"/>
    <property type="match status" value="1"/>
</dbReference>
<evidence type="ECO:0000313" key="2">
    <source>
        <dbReference type="Proteomes" id="UP000229730"/>
    </source>
</evidence>
<evidence type="ECO:0008006" key="3">
    <source>
        <dbReference type="Google" id="ProtNLM"/>
    </source>
</evidence>
<dbReference type="RefSeq" id="WP_099475150.1">
    <property type="nucleotide sequence ID" value="NZ_CP041025.1"/>
</dbReference>
<proteinExistence type="predicted"/>
<gene>
    <name evidence="1" type="ORF">CRD36_16930</name>
</gene>
<dbReference type="InParanoid" id="A0A2G4YLT2"/>
<accession>A0A2G4YLT2</accession>
<dbReference type="AlphaFoldDB" id="A0A2G4YLT2"/>
<name>A0A2G4YLT2_9PROT</name>
<protein>
    <recommendedName>
        <fullName evidence="3">PAS domain-containing protein</fullName>
    </recommendedName>
</protein>
<reference evidence="1 2" key="1">
    <citation type="submission" date="2017-10" db="EMBL/GenBank/DDBJ databases">
        <title>Frigbacter circumglobatus gen. nov. sp. nov., isolated from sediment cultured in situ.</title>
        <authorList>
            <person name="Zhao Z."/>
        </authorList>
    </citation>
    <scope>NUCLEOTIDE SEQUENCE [LARGE SCALE GENOMIC DNA]</scope>
    <source>
        <strain evidence="1 2">ZYL</strain>
    </source>
</reference>
<evidence type="ECO:0000313" key="1">
    <source>
        <dbReference type="EMBL" id="PHZ83257.1"/>
    </source>
</evidence>
<organism evidence="1 2">
    <name type="scientific">Paremcibacter congregatus</name>
    <dbReference type="NCBI Taxonomy" id="2043170"/>
    <lineage>
        <taxon>Bacteria</taxon>
        <taxon>Pseudomonadati</taxon>
        <taxon>Pseudomonadota</taxon>
        <taxon>Alphaproteobacteria</taxon>
        <taxon>Emcibacterales</taxon>
        <taxon>Emcibacteraceae</taxon>
        <taxon>Paremcibacter</taxon>
    </lineage>
</organism>
<sequence>MTHLDPTSFTCEKQRELYAYWLKVRGESSMPSRKDINPMDIPHLLSSIWMADVLHGDPVGFKARLFGTDLVRAFQLEATDRRLDEFSFTGGIIKRMTALVETRQPYFWKGPFPFETDDFKSYSTVSLPLSNDDKVVNIIICSVHFYS</sequence>
<dbReference type="OrthoDB" id="8480244at2"/>
<comment type="caution">
    <text evidence="1">The sequence shown here is derived from an EMBL/GenBank/DDBJ whole genome shotgun (WGS) entry which is preliminary data.</text>
</comment>
<keyword evidence="2" id="KW-1185">Reference proteome</keyword>